<accession>A0A0G0CRI5</accession>
<dbReference type="AlphaFoldDB" id="A0A0G0CRI5"/>
<dbReference type="PANTHER" id="PTHR43566:SF2">
    <property type="entry name" value="DUF4143 DOMAIN-CONTAINING PROTEIN"/>
    <property type="match status" value="1"/>
</dbReference>
<proteinExistence type="predicted"/>
<gene>
    <name evidence="2" type="ORF">UR38_C0015G0014</name>
</gene>
<evidence type="ECO:0000259" key="1">
    <source>
        <dbReference type="Pfam" id="PF13635"/>
    </source>
</evidence>
<evidence type="ECO:0000313" key="2">
    <source>
        <dbReference type="EMBL" id="KKP45957.1"/>
    </source>
</evidence>
<comment type="caution">
    <text evidence="2">The sequence shown here is derived from an EMBL/GenBank/DDBJ whole genome shotgun (WGS) entry which is preliminary data.</text>
</comment>
<dbReference type="EMBL" id="LBOZ01000015">
    <property type="protein sequence ID" value="KKP45957.1"/>
    <property type="molecule type" value="Genomic_DNA"/>
</dbReference>
<evidence type="ECO:0000313" key="3">
    <source>
        <dbReference type="Proteomes" id="UP000033995"/>
    </source>
</evidence>
<sequence>MTRDLSAFYRLLQVASFSQGSPVNLNSIASEVGINSKVVENYFSILEDLLIGSYLYPFARRAKRRLIRKPKFYFFDCGIYNFARSTGYLDTADEIGYKFSYFRTATGMEVDFIAYGPKGFHAFEIKHTRNITNKHLRGLRSFAKDYPEAKLHIFYLGDLPLYLDSITAHPFETEIKNLGKILM</sequence>
<name>A0A0G0CRI5_9BACT</name>
<dbReference type="PANTHER" id="PTHR43566">
    <property type="entry name" value="CONSERVED PROTEIN"/>
    <property type="match status" value="1"/>
</dbReference>
<dbReference type="Pfam" id="PF13635">
    <property type="entry name" value="DUF4143"/>
    <property type="match status" value="1"/>
</dbReference>
<feature type="domain" description="DUF4143" evidence="1">
    <location>
        <begin position="3"/>
        <end position="85"/>
    </location>
</feature>
<protein>
    <recommendedName>
        <fullName evidence="1">DUF4143 domain-containing protein</fullName>
    </recommendedName>
</protein>
<dbReference type="InterPro" id="IPR025420">
    <property type="entry name" value="DUF4143"/>
</dbReference>
<organism evidence="2 3">
    <name type="scientific">Candidatus Woesebacteria bacterium GW2011_GWA2_33_28</name>
    <dbReference type="NCBI Taxonomy" id="1618561"/>
    <lineage>
        <taxon>Bacteria</taxon>
        <taxon>Candidatus Woeseibacteriota</taxon>
    </lineage>
</organism>
<dbReference type="Proteomes" id="UP000033995">
    <property type="component" value="Unassembled WGS sequence"/>
</dbReference>
<reference evidence="2 3" key="1">
    <citation type="journal article" date="2015" name="Nature">
        <title>rRNA introns, odd ribosomes, and small enigmatic genomes across a large radiation of phyla.</title>
        <authorList>
            <person name="Brown C.T."/>
            <person name="Hug L.A."/>
            <person name="Thomas B.C."/>
            <person name="Sharon I."/>
            <person name="Castelle C.J."/>
            <person name="Singh A."/>
            <person name="Wilkins M.J."/>
            <person name="Williams K.H."/>
            <person name="Banfield J.F."/>
        </authorList>
    </citation>
    <scope>NUCLEOTIDE SEQUENCE [LARGE SCALE GENOMIC DNA]</scope>
</reference>